<feature type="transmembrane region" description="Helical" evidence="1">
    <location>
        <begin position="44"/>
        <end position="65"/>
    </location>
</feature>
<feature type="domain" description="SEFIR" evidence="2">
    <location>
        <begin position="79"/>
        <end position="213"/>
    </location>
</feature>
<dbReference type="InterPro" id="IPR013568">
    <property type="entry name" value="SEFIR_dom"/>
</dbReference>
<dbReference type="AlphaFoldDB" id="A0A8S4SDW3"/>
<evidence type="ECO:0000259" key="2">
    <source>
        <dbReference type="Pfam" id="PF08357"/>
    </source>
</evidence>
<dbReference type="Gene3D" id="3.40.50.11530">
    <property type="match status" value="1"/>
</dbReference>
<evidence type="ECO:0000313" key="3">
    <source>
        <dbReference type="EMBL" id="CAH2258616.1"/>
    </source>
</evidence>
<gene>
    <name evidence="3" type="primary">jg12391</name>
    <name evidence="3" type="ORF">PAEG_LOCUS23381</name>
</gene>
<keyword evidence="4" id="KW-1185">Reference proteome</keyword>
<dbReference type="EMBL" id="CAKXAJ010026147">
    <property type="protein sequence ID" value="CAH2258616.1"/>
    <property type="molecule type" value="Genomic_DNA"/>
</dbReference>
<keyword evidence="1" id="KW-0812">Transmembrane</keyword>
<dbReference type="OrthoDB" id="6909330at2759"/>
<proteinExistence type="predicted"/>
<sequence length="252" mass="28868">MYDYKPTSSGSYYFIVNVLHDRCIRGEVECQSVKSPEVYIAVMLHLYIVIIIASVIVAPVAFLFYRRYCKGPSEIPQPPKVLVIYSSANSVHAKCVVSLVDYLRSECGFDVLYDGDITKTSHSDPYFWAEDAIRQASDIIYIVGPTENEFESSFPTSALHDVDKLLLYFLKVVRPLQNKNVMNVFFEHSNGPVPDETKCDRNYHLLRDWQALIAYLSRNLLPKKQIMRTEIGKRLIEDLTRVKKLFIDPSGA</sequence>
<dbReference type="Proteomes" id="UP000838756">
    <property type="component" value="Unassembled WGS sequence"/>
</dbReference>
<accession>A0A8S4SDW3</accession>
<evidence type="ECO:0000256" key="1">
    <source>
        <dbReference type="SAM" id="Phobius"/>
    </source>
</evidence>
<name>A0A8S4SDW3_9NEOP</name>
<reference evidence="3" key="1">
    <citation type="submission" date="2022-03" db="EMBL/GenBank/DDBJ databases">
        <authorList>
            <person name="Lindestad O."/>
        </authorList>
    </citation>
    <scope>NUCLEOTIDE SEQUENCE</scope>
</reference>
<keyword evidence="1" id="KW-1133">Transmembrane helix</keyword>
<comment type="caution">
    <text evidence="3">The sequence shown here is derived from an EMBL/GenBank/DDBJ whole genome shotgun (WGS) entry which is preliminary data.</text>
</comment>
<evidence type="ECO:0000313" key="4">
    <source>
        <dbReference type="Proteomes" id="UP000838756"/>
    </source>
</evidence>
<dbReference type="Pfam" id="PF08357">
    <property type="entry name" value="SEFIR"/>
    <property type="match status" value="1"/>
</dbReference>
<protein>
    <submittedName>
        <fullName evidence="3">Jg12391 protein</fullName>
    </submittedName>
</protein>
<keyword evidence="1" id="KW-0472">Membrane</keyword>
<organism evidence="3 4">
    <name type="scientific">Pararge aegeria aegeria</name>
    <dbReference type="NCBI Taxonomy" id="348720"/>
    <lineage>
        <taxon>Eukaryota</taxon>
        <taxon>Metazoa</taxon>
        <taxon>Ecdysozoa</taxon>
        <taxon>Arthropoda</taxon>
        <taxon>Hexapoda</taxon>
        <taxon>Insecta</taxon>
        <taxon>Pterygota</taxon>
        <taxon>Neoptera</taxon>
        <taxon>Endopterygota</taxon>
        <taxon>Lepidoptera</taxon>
        <taxon>Glossata</taxon>
        <taxon>Ditrysia</taxon>
        <taxon>Papilionoidea</taxon>
        <taxon>Nymphalidae</taxon>
        <taxon>Satyrinae</taxon>
        <taxon>Satyrini</taxon>
        <taxon>Parargina</taxon>
        <taxon>Pararge</taxon>
    </lineage>
</organism>